<dbReference type="GO" id="GO:0031213">
    <property type="term" value="C:RSF complex"/>
    <property type="evidence" value="ECO:0007669"/>
    <property type="project" value="InterPro"/>
</dbReference>
<feature type="compositionally biased region" description="Low complexity" evidence="4">
    <location>
        <begin position="875"/>
        <end position="893"/>
    </location>
</feature>
<dbReference type="Gene3D" id="3.30.40.10">
    <property type="entry name" value="Zinc/RING finger domain, C3HC4 (zinc finger)"/>
    <property type="match status" value="1"/>
</dbReference>
<dbReference type="PANTHER" id="PTHR14296:SF3">
    <property type="entry name" value="DIKAR, ISOFORM F"/>
    <property type="match status" value="1"/>
</dbReference>
<feature type="compositionally biased region" description="Polar residues" evidence="4">
    <location>
        <begin position="784"/>
        <end position="810"/>
    </location>
</feature>
<dbReference type="PANTHER" id="PTHR14296">
    <property type="entry name" value="REMODELING AND SPACING FACTOR 1"/>
    <property type="match status" value="1"/>
</dbReference>
<feature type="region of interest" description="Disordered" evidence="4">
    <location>
        <begin position="333"/>
        <end position="352"/>
    </location>
</feature>
<feature type="domain" description="Zinc finger PHD-type" evidence="5">
    <location>
        <begin position="447"/>
        <end position="499"/>
    </location>
</feature>
<keyword evidence="7" id="KW-1185">Reference proteome</keyword>
<feature type="region of interest" description="Disordered" evidence="4">
    <location>
        <begin position="502"/>
        <end position="904"/>
    </location>
</feature>
<feature type="compositionally biased region" description="Basic and acidic residues" evidence="4">
    <location>
        <begin position="525"/>
        <end position="539"/>
    </location>
</feature>
<feature type="compositionally biased region" description="Low complexity" evidence="4">
    <location>
        <begin position="756"/>
        <end position="777"/>
    </location>
</feature>
<proteinExistence type="predicted"/>
<evidence type="ECO:0000313" key="7">
    <source>
        <dbReference type="Proteomes" id="UP000224634"/>
    </source>
</evidence>
<evidence type="ECO:0000313" key="6">
    <source>
        <dbReference type="EMBL" id="PGH08112.1"/>
    </source>
</evidence>
<feature type="compositionally biased region" description="Basic residues" evidence="4">
    <location>
        <begin position="213"/>
        <end position="229"/>
    </location>
</feature>
<sequence length="904" mass="100954">MVSRKRAREEAEDSRYIARAPTTTTATHTPEHEGLLHRLRDMWEFANLVQYIYSFGKVVKVDDTIDIDDLETECLKPTPSEKLLEIGLTLLKFVSSHRGLTTENFEEYTRRQYLAKAPSRNPFGDDEQPTKFNDLDIFQRIRILQQLSAWTFWNPDRMRERLPEQKEIDQTQWRIEEIGYDRNDCVYYLLDDNRLYRRTDPAIPPPVTAKPKANSKKARAAARAAKRRKLAEAAAEKDEDDEDQKNSVSGGAAEPDSSDGYKWECIAITLSDYQQLIEKLRKTKDPNEQILRDQLIENVLPVLEKVEEAQQRKIQRREKELINLQKLANAKRSSRIAGKQERERQEIEAAEEERKREAERIAELKEEEKKKKIEQERQYRLMTREQRLKDREEKRRLHGEELARIAEEAKKVESGEARMSERHLKAEMEKRKKHLESLQQEDQWVFDCSGCGVHGENLDDGSHSVACDKCNVWQHSKCLGIVQSEAEKDDFHFVCVDCKRREEEAKRPKIPPLKFRIGASASPSEKSKVNGEERKHDEPTSPSVKKVKRPSSSAGQAPSPPIGTAPVAQVPANGHILAPAWTPSAAPTIPIPAAIRPNGISSPQRQPQRPINGSAYRLPQSPPQLYNPPRNPPSLGPSPIKQPVNVSPGQLPQQSPTHMPTFVHYHPPAPIPSSAATSFNSQRPSSSHSTHNAFPSPIQNRPSMSPSQGNRDVGPLAGFPQPPPNVPNGSVPATPYAQGRPPTSNASPYGITPSANHSTHPPSFSSNSASASNSFAHTPPPPHYSQNMPLSGRSPTKQSPAQPRPSSSFGSGIATAPILPPIQRLQPSPKLMGRSSPDAPIPPPVKGMTPEQEDRRRRENELLARNAPRPLGSVAQPSLASSQQSAPALTTTTESQGAQGPAQQ</sequence>
<dbReference type="GO" id="GO:0006355">
    <property type="term" value="P:regulation of DNA-templated transcription"/>
    <property type="evidence" value="ECO:0007669"/>
    <property type="project" value="InterPro"/>
</dbReference>
<dbReference type="EMBL" id="PDNA01000162">
    <property type="protein sequence ID" value="PGH08112.1"/>
    <property type="molecule type" value="Genomic_DNA"/>
</dbReference>
<feature type="compositionally biased region" description="Basic and acidic residues" evidence="4">
    <location>
        <begin position="338"/>
        <end position="352"/>
    </location>
</feature>
<evidence type="ECO:0000256" key="1">
    <source>
        <dbReference type="ARBA" id="ARBA00022723"/>
    </source>
</evidence>
<evidence type="ECO:0000259" key="5">
    <source>
        <dbReference type="SMART" id="SM00249"/>
    </source>
</evidence>
<dbReference type="STRING" id="1447883.A0A2B7XHC6"/>
<keyword evidence="2" id="KW-0863">Zinc-finger</keyword>
<dbReference type="InterPro" id="IPR019786">
    <property type="entry name" value="Zinc_finger_PHD-type_CS"/>
</dbReference>
<organism evidence="6 7">
    <name type="scientific">Polytolypa hystricis (strain UAMH7299)</name>
    <dbReference type="NCBI Taxonomy" id="1447883"/>
    <lineage>
        <taxon>Eukaryota</taxon>
        <taxon>Fungi</taxon>
        <taxon>Dikarya</taxon>
        <taxon>Ascomycota</taxon>
        <taxon>Pezizomycotina</taxon>
        <taxon>Eurotiomycetes</taxon>
        <taxon>Eurotiomycetidae</taxon>
        <taxon>Onygenales</taxon>
        <taxon>Onygenales incertae sedis</taxon>
        <taxon>Polytolypa</taxon>
    </lineage>
</organism>
<accession>A0A2B7XHC6</accession>
<dbReference type="InterPro" id="IPR001965">
    <property type="entry name" value="Znf_PHD"/>
</dbReference>
<name>A0A2B7XHC6_POLH7</name>
<feature type="region of interest" description="Disordered" evidence="4">
    <location>
        <begin position="408"/>
        <end position="434"/>
    </location>
</feature>
<feature type="compositionally biased region" description="Basic and acidic residues" evidence="4">
    <location>
        <begin position="852"/>
        <end position="862"/>
    </location>
</feature>
<feature type="compositionally biased region" description="Low complexity" evidence="4">
    <location>
        <begin position="578"/>
        <end position="597"/>
    </location>
</feature>
<feature type="compositionally biased region" description="Polar residues" evidence="4">
    <location>
        <begin position="644"/>
        <end position="658"/>
    </location>
</feature>
<feature type="region of interest" description="Disordered" evidence="4">
    <location>
        <begin position="1"/>
        <end position="30"/>
    </location>
</feature>
<keyword evidence="1" id="KW-0479">Metal-binding</keyword>
<feature type="compositionally biased region" description="Polar residues" evidence="4">
    <location>
        <begin position="599"/>
        <end position="611"/>
    </location>
</feature>
<evidence type="ECO:0000256" key="3">
    <source>
        <dbReference type="ARBA" id="ARBA00022833"/>
    </source>
</evidence>
<dbReference type="Pfam" id="PF00628">
    <property type="entry name" value="PHD"/>
    <property type="match status" value="1"/>
</dbReference>
<feature type="compositionally biased region" description="Polar residues" evidence="4">
    <location>
        <begin position="894"/>
        <end position="904"/>
    </location>
</feature>
<feature type="compositionally biased region" description="Basic and acidic residues" evidence="4">
    <location>
        <begin position="7"/>
        <end position="16"/>
    </location>
</feature>
<dbReference type="PROSITE" id="PS01359">
    <property type="entry name" value="ZF_PHD_1"/>
    <property type="match status" value="1"/>
</dbReference>
<dbReference type="InterPro" id="IPR011011">
    <property type="entry name" value="Znf_FYVE_PHD"/>
</dbReference>
<feature type="region of interest" description="Disordered" evidence="4">
    <location>
        <begin position="199"/>
        <end position="257"/>
    </location>
</feature>
<dbReference type="InterPro" id="IPR019787">
    <property type="entry name" value="Znf_PHD-finger"/>
</dbReference>
<dbReference type="InterPro" id="IPR013083">
    <property type="entry name" value="Znf_RING/FYVE/PHD"/>
</dbReference>
<feature type="compositionally biased region" description="Basic and acidic residues" evidence="4">
    <location>
        <begin position="408"/>
        <end position="430"/>
    </location>
</feature>
<dbReference type="SMART" id="SM00249">
    <property type="entry name" value="PHD"/>
    <property type="match status" value="1"/>
</dbReference>
<dbReference type="Proteomes" id="UP000224634">
    <property type="component" value="Unassembled WGS sequence"/>
</dbReference>
<comment type="caution">
    <text evidence="6">The sequence shown here is derived from an EMBL/GenBank/DDBJ whole genome shotgun (WGS) entry which is preliminary data.</text>
</comment>
<dbReference type="OrthoDB" id="303107at2759"/>
<dbReference type="AlphaFoldDB" id="A0A2B7XHC6"/>
<dbReference type="InterPro" id="IPR028938">
    <property type="entry name" value="Rsf1-like"/>
</dbReference>
<feature type="compositionally biased region" description="Polar residues" evidence="4">
    <location>
        <begin position="679"/>
        <end position="710"/>
    </location>
</feature>
<evidence type="ECO:0000256" key="4">
    <source>
        <dbReference type="SAM" id="MobiDB-lite"/>
    </source>
</evidence>
<keyword evidence="3" id="KW-0862">Zinc</keyword>
<evidence type="ECO:0000256" key="2">
    <source>
        <dbReference type="ARBA" id="ARBA00022771"/>
    </source>
</evidence>
<dbReference type="SUPFAM" id="SSF57903">
    <property type="entry name" value="FYVE/PHD zinc finger"/>
    <property type="match status" value="1"/>
</dbReference>
<protein>
    <recommendedName>
        <fullName evidence="5">Zinc finger PHD-type domain-containing protein</fullName>
    </recommendedName>
</protein>
<feature type="compositionally biased region" description="Pro residues" evidence="4">
    <location>
        <begin position="620"/>
        <end position="636"/>
    </location>
</feature>
<reference evidence="6 7" key="1">
    <citation type="submission" date="2017-10" db="EMBL/GenBank/DDBJ databases">
        <title>Comparative genomics in systemic dimorphic fungi from Ajellomycetaceae.</title>
        <authorList>
            <person name="Munoz J.F."/>
            <person name="Mcewen J.G."/>
            <person name="Clay O.K."/>
            <person name="Cuomo C.A."/>
        </authorList>
    </citation>
    <scope>NUCLEOTIDE SEQUENCE [LARGE SCALE GENOMIC DNA]</scope>
    <source>
        <strain evidence="6 7">UAMH7299</strain>
    </source>
</reference>
<dbReference type="GO" id="GO:0008270">
    <property type="term" value="F:zinc ion binding"/>
    <property type="evidence" value="ECO:0007669"/>
    <property type="project" value="UniProtKB-KW"/>
</dbReference>
<gene>
    <name evidence="6" type="ORF">AJ80_07906</name>
</gene>